<dbReference type="Gene3D" id="3.40.50.1820">
    <property type="entry name" value="alpha/beta hydrolase"/>
    <property type="match status" value="1"/>
</dbReference>
<keyword evidence="3" id="KW-1185">Reference proteome</keyword>
<dbReference type="PRINTS" id="PR00111">
    <property type="entry name" value="ABHYDROLASE"/>
</dbReference>
<proteinExistence type="predicted"/>
<feature type="domain" description="AB hydrolase-1" evidence="1">
    <location>
        <begin position="3"/>
        <end position="231"/>
    </location>
</feature>
<dbReference type="EMBL" id="BONE01000019">
    <property type="protein sequence ID" value="GIF73227.1"/>
    <property type="molecule type" value="Genomic_DNA"/>
</dbReference>
<comment type="caution">
    <text evidence="2">The sequence shown here is derived from an EMBL/GenBank/DDBJ whole genome shotgun (WGS) entry which is preliminary data.</text>
</comment>
<sequence>MWDYFDDVVRLLGDGVRAVRWDQRGCGRSAGDGPYTIARFIADLDAVRVSCGVERVHLLGHSWGATLALRYALVHPERVASLSYVSGTGVDPDSTWKPTYAREVLRRIGADAPRWQELESRDRTPGEEREHAVLQWTTDFVDPATARERAEEFATPWWGINYVCSAAINGEAKRFLVDNDVPALCRSLAVPTLIVDGDRDLRPRWAVDSLERSLPDVRRVTLAGAGHIPWAEDPAGFRAAVLGFLASRDGGAS</sequence>
<dbReference type="InterPro" id="IPR050266">
    <property type="entry name" value="AB_hydrolase_sf"/>
</dbReference>
<gene>
    <name evidence="2" type="ORF">Asi02nite_27450</name>
</gene>
<dbReference type="SUPFAM" id="SSF53474">
    <property type="entry name" value="alpha/beta-Hydrolases"/>
    <property type="match status" value="1"/>
</dbReference>
<organism evidence="2 3">
    <name type="scientific">Asanoa siamensis</name>
    <dbReference type="NCBI Taxonomy" id="926357"/>
    <lineage>
        <taxon>Bacteria</taxon>
        <taxon>Bacillati</taxon>
        <taxon>Actinomycetota</taxon>
        <taxon>Actinomycetes</taxon>
        <taxon>Micromonosporales</taxon>
        <taxon>Micromonosporaceae</taxon>
        <taxon>Asanoa</taxon>
    </lineage>
</organism>
<protein>
    <recommendedName>
        <fullName evidence="1">AB hydrolase-1 domain-containing protein</fullName>
    </recommendedName>
</protein>
<dbReference type="InterPro" id="IPR000639">
    <property type="entry name" value="Epox_hydrolase-like"/>
</dbReference>
<reference evidence="2 3" key="1">
    <citation type="submission" date="2021-01" db="EMBL/GenBank/DDBJ databases">
        <title>Whole genome shotgun sequence of Asanoa siamensis NBRC 107932.</title>
        <authorList>
            <person name="Komaki H."/>
            <person name="Tamura T."/>
        </authorList>
    </citation>
    <scope>NUCLEOTIDE SEQUENCE [LARGE SCALE GENOMIC DNA]</scope>
    <source>
        <strain evidence="2 3">NBRC 107932</strain>
    </source>
</reference>
<dbReference type="InterPro" id="IPR029058">
    <property type="entry name" value="AB_hydrolase_fold"/>
</dbReference>
<evidence type="ECO:0000259" key="1">
    <source>
        <dbReference type="Pfam" id="PF00561"/>
    </source>
</evidence>
<dbReference type="PANTHER" id="PTHR43798:SF33">
    <property type="entry name" value="HYDROLASE, PUTATIVE (AFU_ORTHOLOGUE AFUA_2G14860)-RELATED"/>
    <property type="match status" value="1"/>
</dbReference>
<evidence type="ECO:0000313" key="2">
    <source>
        <dbReference type="EMBL" id="GIF73227.1"/>
    </source>
</evidence>
<evidence type="ECO:0000313" key="3">
    <source>
        <dbReference type="Proteomes" id="UP000604117"/>
    </source>
</evidence>
<dbReference type="PRINTS" id="PR00412">
    <property type="entry name" value="EPOXHYDRLASE"/>
</dbReference>
<dbReference type="Proteomes" id="UP000604117">
    <property type="component" value="Unassembled WGS sequence"/>
</dbReference>
<dbReference type="InterPro" id="IPR000073">
    <property type="entry name" value="AB_hydrolase_1"/>
</dbReference>
<name>A0ABQ4CPP2_9ACTN</name>
<dbReference type="Pfam" id="PF00561">
    <property type="entry name" value="Abhydrolase_1"/>
    <property type="match status" value="1"/>
</dbReference>
<accession>A0ABQ4CPP2</accession>
<dbReference type="PANTHER" id="PTHR43798">
    <property type="entry name" value="MONOACYLGLYCEROL LIPASE"/>
    <property type="match status" value="1"/>
</dbReference>